<dbReference type="Gene3D" id="3.20.20.70">
    <property type="entry name" value="Aldolase class I"/>
    <property type="match status" value="1"/>
</dbReference>
<dbReference type="SUPFAM" id="SSF49785">
    <property type="entry name" value="Galactose-binding domain-like"/>
    <property type="match status" value="1"/>
</dbReference>
<dbReference type="InterPro" id="IPR052720">
    <property type="entry name" value="Glycosyl_hydrolase_97"/>
</dbReference>
<dbReference type="Pfam" id="PF08305">
    <property type="entry name" value="NPCBM"/>
    <property type="match status" value="1"/>
</dbReference>
<comment type="caution">
    <text evidence="5">The sequence shown here is derived from an EMBL/GenBank/DDBJ whole genome shotgun (WGS) entry which is preliminary data.</text>
</comment>
<dbReference type="InterPro" id="IPR029483">
    <property type="entry name" value="GH97_C"/>
</dbReference>
<dbReference type="InterPro" id="IPR013785">
    <property type="entry name" value="Aldolase_TIM"/>
</dbReference>
<keyword evidence="6" id="KW-1185">Reference proteome</keyword>
<evidence type="ECO:0000259" key="4">
    <source>
        <dbReference type="SMART" id="SM00776"/>
    </source>
</evidence>
<sequence length="854" mass="92355">MSVAVRTVTLCALVAGLIVVPPASAQFNGPKAVVTNDSATGTVALSVTVGGKTVLDPSPVGIITERSDLSKNLKPVGRSQRKVLERYETTVGKKRNRFVDATETTYEYVGAGGARLDLVVRTSRDGVAYRYELPQDTGAVLGEASAFHVPATATAWLAKFRRDYENPFIQMTAGTAEQAEYMHPALFDVGGTYLFVSESDVDGRYSGGHLVHTGAGKFQMKLWDEKVLVSGALKTPWRTMIVGSLATVTESTLVDDLAPPSRIRDTSWIKPGPAVWTWIAGGRGAQQDLVRQKEFVDYAAARGWPYVVVDAGWYDDPNWRQTSWIPELVQYAAARGVGIHTWVRFSSVDTPDKRKDYLPYLEKWGVQGLKIDFMDSDGQERYRWYDEILPETAKMHFLINFHGATLPHGIHRTWPHVMTTEAVHGAEKSTGVTTSHLTALPFTRNVVGGMDYTPGAFHRTNRSNTDGGELALSVLFESGIQNLAGRPDSYDARPLVRWFLEQTPTAWDETRLLSGRPTESIVMARRSGDRWFVGGAVSGDARTLDLPALGNGKWLVEVVRDGTGALVKEDHVTSEKLSIPVAKDGGFAALACRWRPGRTTCAEPTYGVPPTTVVTTPAQVSVQPGQSFEIGSTFTNTSTQPLYEVTFAPRLPDGWNLRSAPVRAFRVAPGESISGKWTVTVGANPVVGLTDVPAVAKYKPFLHGRGTFEAEKATRTHVWKPLPAGQSYVAGNDRSVEGRTLTTGGVRFGKGIGTTPAEVTVALGTCKAFNATVGVDDEVDGRVDRAFAGGTVVFSVIGDGRVLYQSAVLKSTDQALPITADVTGVKSLTLKVSDGGDGTSLDNAVWGDARLTCE</sequence>
<protein>
    <recommendedName>
        <fullName evidence="4">Glycosyl hydrolase family 98 putative carbohydrate-binding module domain-containing protein</fullName>
    </recommendedName>
</protein>
<evidence type="ECO:0000256" key="1">
    <source>
        <dbReference type="ARBA" id="ARBA00022801"/>
    </source>
</evidence>
<dbReference type="PANTHER" id="PTHR35803">
    <property type="entry name" value="GLUCAN 1,4-ALPHA-GLUCOSIDASE SUSB-RELATED"/>
    <property type="match status" value="1"/>
</dbReference>
<dbReference type="InterPro" id="IPR038637">
    <property type="entry name" value="NPCBM_sf"/>
</dbReference>
<dbReference type="Proteomes" id="UP000316639">
    <property type="component" value="Unassembled WGS sequence"/>
</dbReference>
<dbReference type="InterPro" id="IPR018905">
    <property type="entry name" value="A-galactase_NEW3"/>
</dbReference>
<dbReference type="InterPro" id="IPR029486">
    <property type="entry name" value="GH97_N"/>
</dbReference>
<keyword evidence="3" id="KW-0732">Signal</keyword>
<keyword evidence="2" id="KW-0326">Glycosidase</keyword>
<dbReference type="Pfam" id="PF14509">
    <property type="entry name" value="GH97_C"/>
    <property type="match status" value="1"/>
</dbReference>
<reference evidence="5 6" key="1">
    <citation type="submission" date="2019-07" db="EMBL/GenBank/DDBJ databases">
        <title>Lentzea xizangensis sp. nov., isolated from Qinghai-Tibetan Plateau Soils.</title>
        <authorList>
            <person name="Huang J."/>
        </authorList>
    </citation>
    <scope>NUCLEOTIDE SEQUENCE [LARGE SCALE GENOMIC DNA]</scope>
    <source>
        <strain evidence="5 6">FXJ1.1311</strain>
    </source>
</reference>
<dbReference type="EMBL" id="VOBR01000010">
    <property type="protein sequence ID" value="TWP50942.1"/>
    <property type="molecule type" value="Genomic_DNA"/>
</dbReference>
<dbReference type="SMART" id="SM00776">
    <property type="entry name" value="NPCBM"/>
    <property type="match status" value="1"/>
</dbReference>
<dbReference type="InterPro" id="IPR019563">
    <property type="entry name" value="GH97_catalytic"/>
</dbReference>
<dbReference type="Gene3D" id="2.70.98.10">
    <property type="match status" value="1"/>
</dbReference>
<dbReference type="GO" id="GO:0030246">
    <property type="term" value="F:carbohydrate binding"/>
    <property type="evidence" value="ECO:0007669"/>
    <property type="project" value="InterPro"/>
</dbReference>
<accession>A0A563ETM6</accession>
<evidence type="ECO:0000256" key="3">
    <source>
        <dbReference type="SAM" id="SignalP"/>
    </source>
</evidence>
<dbReference type="InterPro" id="IPR013780">
    <property type="entry name" value="Glyco_hydro_b"/>
</dbReference>
<dbReference type="Pfam" id="PF10566">
    <property type="entry name" value="Glyco_hydro_97"/>
    <property type="match status" value="1"/>
</dbReference>
<evidence type="ECO:0000313" key="6">
    <source>
        <dbReference type="Proteomes" id="UP000316639"/>
    </source>
</evidence>
<dbReference type="GO" id="GO:0005975">
    <property type="term" value="P:carbohydrate metabolic process"/>
    <property type="evidence" value="ECO:0007669"/>
    <property type="project" value="UniProtKB-ARBA"/>
</dbReference>
<keyword evidence="1" id="KW-0378">Hydrolase</keyword>
<dbReference type="GO" id="GO:0016798">
    <property type="term" value="F:hydrolase activity, acting on glycosyl bonds"/>
    <property type="evidence" value="ECO:0007669"/>
    <property type="project" value="UniProtKB-KW"/>
</dbReference>
<name>A0A563ETM6_9PSEU</name>
<dbReference type="AlphaFoldDB" id="A0A563ETM6"/>
<dbReference type="PANTHER" id="PTHR35803:SF2">
    <property type="entry name" value="RETAINING ALPHA-GALACTOSIDASE"/>
    <property type="match status" value="1"/>
</dbReference>
<proteinExistence type="predicted"/>
<evidence type="ECO:0000256" key="2">
    <source>
        <dbReference type="ARBA" id="ARBA00023295"/>
    </source>
</evidence>
<dbReference type="Gene3D" id="2.60.40.10">
    <property type="entry name" value="Immunoglobulins"/>
    <property type="match status" value="1"/>
</dbReference>
<dbReference type="Pfam" id="PF14508">
    <property type="entry name" value="GH97_N"/>
    <property type="match status" value="1"/>
</dbReference>
<dbReference type="Gene3D" id="2.60.120.1060">
    <property type="entry name" value="NPCBM/NEW2 domain"/>
    <property type="match status" value="1"/>
</dbReference>
<dbReference type="InterPro" id="IPR014718">
    <property type="entry name" value="GH-type_carb-bd"/>
</dbReference>
<dbReference type="SUPFAM" id="SSF51445">
    <property type="entry name" value="(Trans)glycosidases"/>
    <property type="match status" value="1"/>
</dbReference>
<gene>
    <name evidence="5" type="ORF">FKR81_17860</name>
</gene>
<dbReference type="InterPro" id="IPR013222">
    <property type="entry name" value="Glyco_hyd_98_carb-bd"/>
</dbReference>
<dbReference type="InterPro" id="IPR013783">
    <property type="entry name" value="Ig-like_fold"/>
</dbReference>
<dbReference type="InterPro" id="IPR017853">
    <property type="entry name" value="GH"/>
</dbReference>
<organism evidence="5 6">
    <name type="scientific">Lentzea tibetensis</name>
    <dbReference type="NCBI Taxonomy" id="2591470"/>
    <lineage>
        <taxon>Bacteria</taxon>
        <taxon>Bacillati</taxon>
        <taxon>Actinomycetota</taxon>
        <taxon>Actinomycetes</taxon>
        <taxon>Pseudonocardiales</taxon>
        <taxon>Pseudonocardiaceae</taxon>
        <taxon>Lentzea</taxon>
    </lineage>
</organism>
<evidence type="ECO:0000313" key="5">
    <source>
        <dbReference type="EMBL" id="TWP50942.1"/>
    </source>
</evidence>
<dbReference type="Gene3D" id="2.60.40.1180">
    <property type="entry name" value="Golgi alpha-mannosidase II"/>
    <property type="match status" value="1"/>
</dbReference>
<dbReference type="OrthoDB" id="9813184at2"/>
<dbReference type="InterPro" id="IPR008979">
    <property type="entry name" value="Galactose-bd-like_sf"/>
</dbReference>
<feature type="domain" description="Glycosyl hydrolase family 98 putative carbohydrate-binding module" evidence="4">
    <location>
        <begin position="713"/>
        <end position="853"/>
    </location>
</feature>
<dbReference type="Pfam" id="PF10633">
    <property type="entry name" value="NPCBM_assoc"/>
    <property type="match status" value="1"/>
</dbReference>
<feature type="chain" id="PRO_5022160361" description="Glycosyl hydrolase family 98 putative carbohydrate-binding module domain-containing protein" evidence="3">
    <location>
        <begin position="26"/>
        <end position="854"/>
    </location>
</feature>
<feature type="signal peptide" evidence="3">
    <location>
        <begin position="1"/>
        <end position="25"/>
    </location>
</feature>